<dbReference type="PANTHER" id="PTHR11070">
    <property type="entry name" value="UVRD / RECB / PCRA DNA HELICASE FAMILY MEMBER"/>
    <property type="match status" value="1"/>
</dbReference>
<dbReference type="Gene3D" id="3.90.320.10">
    <property type="match status" value="1"/>
</dbReference>
<dbReference type="InterPro" id="IPR014017">
    <property type="entry name" value="DNA_helicase_UvrD-like_C"/>
</dbReference>
<keyword evidence="2" id="KW-0479">Metal-binding</keyword>
<evidence type="ECO:0000256" key="2">
    <source>
        <dbReference type="ARBA" id="ARBA00022723"/>
    </source>
</evidence>
<dbReference type="GO" id="GO:0009338">
    <property type="term" value="C:exodeoxyribonuclease V complex"/>
    <property type="evidence" value="ECO:0007669"/>
    <property type="project" value="TreeGrafter"/>
</dbReference>
<dbReference type="InterPro" id="IPR000212">
    <property type="entry name" value="DNA_helicase_UvrD/REP"/>
</dbReference>
<keyword evidence="1" id="KW-0540">Nuclease</keyword>
<organism evidence="18">
    <name type="scientific">hydrothermal vent metagenome</name>
    <dbReference type="NCBI Taxonomy" id="652676"/>
    <lineage>
        <taxon>unclassified sequences</taxon>
        <taxon>metagenomes</taxon>
        <taxon>ecological metagenomes</taxon>
    </lineage>
</organism>
<keyword evidence="7" id="KW-0269">Exonuclease</keyword>
<dbReference type="SUPFAM" id="SSF52980">
    <property type="entry name" value="Restriction endonuclease-like"/>
    <property type="match status" value="1"/>
</dbReference>
<feature type="domain" description="UvrD-like helicase ATP-binding" evidence="16">
    <location>
        <begin position="1"/>
        <end position="445"/>
    </location>
</feature>
<dbReference type="Gene3D" id="1.10.3170.10">
    <property type="entry name" value="Recbcd, chain B, domain 2"/>
    <property type="match status" value="1"/>
</dbReference>
<accession>A0A3B0ZHY8</accession>
<dbReference type="Gene3D" id="1.10.486.10">
    <property type="entry name" value="PCRA, domain 4"/>
    <property type="match status" value="1"/>
</dbReference>
<keyword evidence="6" id="KW-0347">Helicase</keyword>
<sequence length="1183" mass="134267">MSIQPLNLNTLPLDGVRLIEASAGTGKTYTIVTLYLRLLLERGLSVKQILVVTFTNAATEELRDRIRQRIREALQQLQGRTEGEGDPALQAILTALDDRKAALQSLKDALTLMDEAAVFTIHSFCQRMLSENAFESGSLFDADFITDEGDYLRAIAEDFWRSHFYALDVADAEWVASQWKGPAALLAELRRYLDRHELTVIPQVSPAQLEELLAQRHELVKQVQQQWQQQGAELRELLANEKGFNGNKYRKSSVDKALAAMDQFCEQHNPLALPYRIDLLSAGKIATVMKKDFSPPEHHFFNLVDELIEAWATSEPLRRVVIMQQFMEYSRRTLNERKALHNVLSSEDLLVHLCDALKGSAAEALATRIRQQYPMAMVDEFQDTDPVQYSIFRSIYHQQPDCGLYMIGDPKQAIYSFRGADIFTYMQARHDTPHHYTLDTNWRSSSQLIAAVNQLFSSAHKPFIYEDDIQFHPVKASIQADDKPLLINGEQIAPLQVWQVLREEGDGKVISKDRVKPLLAHCCAQQIAQLLNQGLSGSATLGDEQLHPNDIAILVRNHKEAEAVQQALRSCGIASAYISRESVFNSREAEALGRLLLAVLEPGNERRLRAALCDEMMGLTAQQLLETLEDENLWELRLAQFQHYHSQWRDYGFMSMFQNLLHQQQLPQALLATRNGERALSNLLQLAELLQANSKQQHGMEGLLHWYFEQLTAKGEDEERQLRLESDEALVQIITIHKSKGLEYEVVFLPYLYESRVYKKAKPNKPVKPIEFHAEDSNKLVLDLGSKDYDNSVERAETERLAEDLRLLYVALTRAKQRCYLAWGPIKGAAESALGYLLHKGQMAELTDAQILERWQQLAQQAPDAIAVQPLPEITGESYRGGGDMNGQLQPRSFNGEIERNWQISSFSALTSSRGHRAILPDYDASEPTTERPKQPSNNIFTFPRGANAGTMMHALFENIDFTLSQGRAVAEVSAEQLAKYGYEEHWQPVIETMVHNVLNTVLDQGNGLTLAQISNNQRLIELAFYYPLANINAIKLNKILSGFGGYPGEGAALNFISHQGIMTGFVDLIFEYRGRYYIADYKSNHLGDQLADYQPAQLKAAMQQHRYDLQYLIYTVALHRYLKQRLVGYEYERDFGGVYYLFLRGITPEQGSESGVYFNKPEYELIEQLDQLFAGSANPLQA</sequence>
<dbReference type="GO" id="GO:0005829">
    <property type="term" value="C:cytosol"/>
    <property type="evidence" value="ECO:0007669"/>
    <property type="project" value="TreeGrafter"/>
</dbReference>
<keyword evidence="12" id="KW-0413">Isomerase</keyword>
<dbReference type="PANTHER" id="PTHR11070:SF23">
    <property type="entry name" value="RECBCD ENZYME SUBUNIT RECB"/>
    <property type="match status" value="1"/>
</dbReference>
<evidence type="ECO:0000256" key="8">
    <source>
        <dbReference type="ARBA" id="ARBA00022840"/>
    </source>
</evidence>
<evidence type="ECO:0000256" key="13">
    <source>
        <dbReference type="ARBA" id="ARBA00034617"/>
    </source>
</evidence>
<evidence type="ECO:0000256" key="6">
    <source>
        <dbReference type="ARBA" id="ARBA00022806"/>
    </source>
</evidence>
<keyword evidence="4" id="KW-0227">DNA damage</keyword>
<protein>
    <recommendedName>
        <fullName evidence="14">DNA 3'-5' helicase</fullName>
        <ecNumber evidence="14">5.6.2.4</ecNumber>
    </recommendedName>
</protein>
<keyword evidence="10" id="KW-0238">DNA-binding</keyword>
<dbReference type="HAMAP" id="MF_01485">
    <property type="entry name" value="RecB"/>
    <property type="match status" value="1"/>
</dbReference>
<dbReference type="GO" id="GO:0003677">
    <property type="term" value="F:DNA binding"/>
    <property type="evidence" value="ECO:0007669"/>
    <property type="project" value="UniProtKB-KW"/>
</dbReference>
<dbReference type="GO" id="GO:0046872">
    <property type="term" value="F:metal ion binding"/>
    <property type="evidence" value="ECO:0007669"/>
    <property type="project" value="UniProtKB-KW"/>
</dbReference>
<name>A0A3B0ZHY8_9ZZZZ</name>
<keyword evidence="5 18" id="KW-0378">Hydrolase</keyword>
<dbReference type="CDD" id="cd22352">
    <property type="entry name" value="RecB_C-like"/>
    <property type="match status" value="1"/>
</dbReference>
<comment type="catalytic activity">
    <reaction evidence="15">
        <text>ATP + H2O = ADP + phosphate + H(+)</text>
        <dbReference type="Rhea" id="RHEA:13065"/>
        <dbReference type="ChEBI" id="CHEBI:15377"/>
        <dbReference type="ChEBI" id="CHEBI:15378"/>
        <dbReference type="ChEBI" id="CHEBI:30616"/>
        <dbReference type="ChEBI" id="CHEBI:43474"/>
        <dbReference type="ChEBI" id="CHEBI:456216"/>
        <dbReference type="EC" id="5.6.2.4"/>
    </reaction>
</comment>
<evidence type="ECO:0000256" key="10">
    <source>
        <dbReference type="ARBA" id="ARBA00023125"/>
    </source>
</evidence>
<proteinExistence type="inferred from homology"/>
<dbReference type="EMBL" id="UOFP01000163">
    <property type="protein sequence ID" value="VAW86927.1"/>
    <property type="molecule type" value="Genomic_DNA"/>
</dbReference>
<dbReference type="Pfam" id="PF13361">
    <property type="entry name" value="UvrD_C"/>
    <property type="match status" value="1"/>
</dbReference>
<evidence type="ECO:0000256" key="14">
    <source>
        <dbReference type="ARBA" id="ARBA00034808"/>
    </source>
</evidence>
<dbReference type="EC" id="5.6.2.4" evidence="14"/>
<evidence type="ECO:0000256" key="11">
    <source>
        <dbReference type="ARBA" id="ARBA00023204"/>
    </source>
</evidence>
<dbReference type="SUPFAM" id="SSF52540">
    <property type="entry name" value="P-loop containing nucleoside triphosphate hydrolases"/>
    <property type="match status" value="1"/>
</dbReference>
<dbReference type="Gene3D" id="3.40.50.300">
    <property type="entry name" value="P-loop containing nucleotide triphosphate hydrolases"/>
    <property type="match status" value="2"/>
</dbReference>
<dbReference type="InterPro" id="IPR011604">
    <property type="entry name" value="PDDEXK-like_dom_sf"/>
</dbReference>
<evidence type="ECO:0000256" key="12">
    <source>
        <dbReference type="ARBA" id="ARBA00023235"/>
    </source>
</evidence>
<dbReference type="GO" id="GO:0016887">
    <property type="term" value="F:ATP hydrolysis activity"/>
    <property type="evidence" value="ECO:0007669"/>
    <property type="project" value="RHEA"/>
</dbReference>
<comment type="catalytic activity">
    <reaction evidence="13">
        <text>Couples ATP hydrolysis with the unwinding of duplex DNA by translocating in the 3'-5' direction.</text>
        <dbReference type="EC" id="5.6.2.4"/>
    </reaction>
</comment>
<dbReference type="Pfam" id="PF00580">
    <property type="entry name" value="UvrD-helicase"/>
    <property type="match status" value="1"/>
</dbReference>
<dbReference type="GO" id="GO:0000725">
    <property type="term" value="P:recombinational repair"/>
    <property type="evidence" value="ECO:0007669"/>
    <property type="project" value="TreeGrafter"/>
</dbReference>
<evidence type="ECO:0000256" key="4">
    <source>
        <dbReference type="ARBA" id="ARBA00022763"/>
    </source>
</evidence>
<evidence type="ECO:0000259" key="16">
    <source>
        <dbReference type="PROSITE" id="PS51198"/>
    </source>
</evidence>
<dbReference type="AlphaFoldDB" id="A0A3B0ZHY8"/>
<dbReference type="PROSITE" id="PS51198">
    <property type="entry name" value="UVRD_HELICASE_ATP_BIND"/>
    <property type="match status" value="1"/>
</dbReference>
<dbReference type="InterPro" id="IPR004586">
    <property type="entry name" value="RecB"/>
</dbReference>
<evidence type="ECO:0000259" key="17">
    <source>
        <dbReference type="PROSITE" id="PS51217"/>
    </source>
</evidence>
<dbReference type="NCBIfam" id="TIGR00609">
    <property type="entry name" value="recB"/>
    <property type="match status" value="1"/>
</dbReference>
<evidence type="ECO:0000256" key="1">
    <source>
        <dbReference type="ARBA" id="ARBA00022722"/>
    </source>
</evidence>
<keyword evidence="11" id="KW-0234">DNA repair</keyword>
<evidence type="ECO:0000256" key="7">
    <source>
        <dbReference type="ARBA" id="ARBA00022839"/>
    </source>
</evidence>
<evidence type="ECO:0000256" key="5">
    <source>
        <dbReference type="ARBA" id="ARBA00022801"/>
    </source>
</evidence>
<keyword evidence="3" id="KW-0547">Nucleotide-binding</keyword>
<dbReference type="PROSITE" id="PS51217">
    <property type="entry name" value="UVRD_HELICASE_CTER"/>
    <property type="match status" value="1"/>
</dbReference>
<dbReference type="GO" id="GO:0005524">
    <property type="term" value="F:ATP binding"/>
    <property type="evidence" value="ECO:0007669"/>
    <property type="project" value="UniProtKB-KW"/>
</dbReference>
<gene>
    <name evidence="18" type="ORF">MNBD_GAMMA18-951</name>
</gene>
<reference evidence="18" key="1">
    <citation type="submission" date="2018-06" db="EMBL/GenBank/DDBJ databases">
        <authorList>
            <person name="Zhirakovskaya E."/>
        </authorList>
    </citation>
    <scope>NUCLEOTIDE SEQUENCE</scope>
</reference>
<evidence type="ECO:0000256" key="9">
    <source>
        <dbReference type="ARBA" id="ARBA00022842"/>
    </source>
</evidence>
<dbReference type="InterPro" id="IPR027417">
    <property type="entry name" value="P-loop_NTPase"/>
</dbReference>
<feature type="domain" description="UvrD-like helicase C-terminal" evidence="17">
    <location>
        <begin position="476"/>
        <end position="741"/>
    </location>
</feature>
<keyword evidence="9" id="KW-0460">Magnesium</keyword>
<dbReference type="GO" id="GO:0008854">
    <property type="term" value="F:exodeoxyribonuclease V activity"/>
    <property type="evidence" value="ECO:0007669"/>
    <property type="project" value="InterPro"/>
</dbReference>
<keyword evidence="8" id="KW-0067">ATP-binding</keyword>
<evidence type="ECO:0000256" key="15">
    <source>
        <dbReference type="ARBA" id="ARBA00048988"/>
    </source>
</evidence>
<evidence type="ECO:0000256" key="3">
    <source>
        <dbReference type="ARBA" id="ARBA00022741"/>
    </source>
</evidence>
<dbReference type="InterPro" id="IPR014016">
    <property type="entry name" value="UvrD-like_ATP-bd"/>
</dbReference>
<dbReference type="GO" id="GO:0043138">
    <property type="term" value="F:3'-5' DNA helicase activity"/>
    <property type="evidence" value="ECO:0007669"/>
    <property type="project" value="UniProtKB-EC"/>
</dbReference>
<evidence type="ECO:0000313" key="18">
    <source>
        <dbReference type="EMBL" id="VAW86927.1"/>
    </source>
</evidence>
<dbReference type="InterPro" id="IPR011335">
    <property type="entry name" value="Restrct_endonuc-II-like"/>
</dbReference>